<protein>
    <submittedName>
        <fullName evidence="3">Uncharacterized protein</fullName>
    </submittedName>
</protein>
<accession>A0A316US34</accession>
<name>A0A316US34_9BASI</name>
<keyword evidence="4" id="KW-1185">Reference proteome</keyword>
<dbReference type="GeneID" id="37027859"/>
<organism evidence="3 4">
    <name type="scientific">Jaminaea rosea</name>
    <dbReference type="NCBI Taxonomy" id="1569628"/>
    <lineage>
        <taxon>Eukaryota</taxon>
        <taxon>Fungi</taxon>
        <taxon>Dikarya</taxon>
        <taxon>Basidiomycota</taxon>
        <taxon>Ustilaginomycotina</taxon>
        <taxon>Exobasidiomycetes</taxon>
        <taxon>Microstromatales</taxon>
        <taxon>Microstromatales incertae sedis</taxon>
        <taxon>Jaminaea</taxon>
    </lineage>
</organism>
<feature type="region of interest" description="Disordered" evidence="2">
    <location>
        <begin position="1"/>
        <end position="26"/>
    </location>
</feature>
<evidence type="ECO:0000256" key="2">
    <source>
        <dbReference type="SAM" id="MobiDB-lite"/>
    </source>
</evidence>
<dbReference type="AlphaFoldDB" id="A0A316US34"/>
<sequence>MPRVTLAKLRKRARDQQRKKEVAASCRSQTVYTAPGPAERIDRVAGPFIKGNDGEDDEVTGERGGVVLRAAPEDGGAVILQRLSQSSHSQLVRFKRDAKELRLLKETLQEELEAREEEHDLELDNDALALGLRVRDVESMPPSDRKGENMTANPTRATTVPTKEWQFTSSHLLAQKESNDFLAALRAVTYSYVDFLEPLFLDELRSVLGKREAGLQRLKKTVGEEQMRFLDGCAWTGIRILEEGSRTAWQAYGDGR</sequence>
<feature type="coiled-coil region" evidence="1">
    <location>
        <begin position="91"/>
        <end position="125"/>
    </location>
</feature>
<keyword evidence="1" id="KW-0175">Coiled coil</keyword>
<proteinExistence type="predicted"/>
<evidence type="ECO:0000313" key="4">
    <source>
        <dbReference type="Proteomes" id="UP000245884"/>
    </source>
</evidence>
<gene>
    <name evidence="3" type="ORF">BDZ90DRAFT_231876</name>
</gene>
<evidence type="ECO:0000256" key="1">
    <source>
        <dbReference type="SAM" id="Coils"/>
    </source>
</evidence>
<dbReference type="Proteomes" id="UP000245884">
    <property type="component" value="Unassembled WGS sequence"/>
</dbReference>
<dbReference type="EMBL" id="KZ819666">
    <property type="protein sequence ID" value="PWN28119.1"/>
    <property type="molecule type" value="Genomic_DNA"/>
</dbReference>
<evidence type="ECO:0000313" key="3">
    <source>
        <dbReference type="EMBL" id="PWN28119.1"/>
    </source>
</evidence>
<reference evidence="3 4" key="1">
    <citation type="journal article" date="2018" name="Mol. Biol. Evol.">
        <title>Broad Genomic Sampling Reveals a Smut Pathogenic Ancestry of the Fungal Clade Ustilaginomycotina.</title>
        <authorList>
            <person name="Kijpornyongpan T."/>
            <person name="Mondo S.J."/>
            <person name="Barry K."/>
            <person name="Sandor L."/>
            <person name="Lee J."/>
            <person name="Lipzen A."/>
            <person name="Pangilinan J."/>
            <person name="LaButti K."/>
            <person name="Hainaut M."/>
            <person name="Henrissat B."/>
            <person name="Grigoriev I.V."/>
            <person name="Spatafora J.W."/>
            <person name="Aime M.C."/>
        </authorList>
    </citation>
    <scope>NUCLEOTIDE SEQUENCE [LARGE SCALE GENOMIC DNA]</scope>
    <source>
        <strain evidence="3 4">MCA 5214</strain>
    </source>
</reference>
<dbReference type="RefSeq" id="XP_025362731.1">
    <property type="nucleotide sequence ID" value="XM_025506036.1"/>
</dbReference>